<comment type="caution">
    <text evidence="6">The sequence shown here is derived from an EMBL/GenBank/DDBJ whole genome shotgun (WGS) entry which is preliminary data.</text>
</comment>
<evidence type="ECO:0000259" key="5">
    <source>
        <dbReference type="Pfam" id="PF02776"/>
    </source>
</evidence>
<dbReference type="InterPro" id="IPR012001">
    <property type="entry name" value="Thiamin_PyroP_enz_TPP-bd_dom"/>
</dbReference>
<evidence type="ECO:0000259" key="4">
    <source>
        <dbReference type="Pfam" id="PF02775"/>
    </source>
</evidence>
<dbReference type="Pfam" id="PF02776">
    <property type="entry name" value="TPP_enzyme_N"/>
    <property type="match status" value="1"/>
</dbReference>
<dbReference type="CDD" id="cd07035">
    <property type="entry name" value="TPP_PYR_POX_like"/>
    <property type="match status" value="1"/>
</dbReference>
<dbReference type="PANTHER" id="PTHR18968">
    <property type="entry name" value="THIAMINE PYROPHOSPHATE ENZYMES"/>
    <property type="match status" value="1"/>
</dbReference>
<dbReference type="InterPro" id="IPR029061">
    <property type="entry name" value="THDP-binding"/>
</dbReference>
<dbReference type="InterPro" id="IPR045229">
    <property type="entry name" value="TPP_enz"/>
</dbReference>
<protein>
    <submittedName>
        <fullName evidence="6">Acetolactate synthase large subunit</fullName>
    </submittedName>
</protein>
<feature type="domain" description="Thiamine pyrophosphate enzyme N-terminal TPP-binding" evidence="5">
    <location>
        <begin position="19"/>
        <end position="126"/>
    </location>
</feature>
<evidence type="ECO:0000256" key="1">
    <source>
        <dbReference type="ARBA" id="ARBA00007812"/>
    </source>
</evidence>
<feature type="region of interest" description="Disordered" evidence="3">
    <location>
        <begin position="179"/>
        <end position="199"/>
    </location>
</feature>
<dbReference type="CDD" id="cd02002">
    <property type="entry name" value="TPP_BFDC"/>
    <property type="match status" value="1"/>
</dbReference>
<reference evidence="7" key="1">
    <citation type="journal article" date="2019" name="Int. J. Syst. Evol. Microbiol.">
        <title>The Global Catalogue of Microorganisms (GCM) 10K type strain sequencing project: providing services to taxonomists for standard genome sequencing and annotation.</title>
        <authorList>
            <consortium name="The Broad Institute Genomics Platform"/>
            <consortium name="The Broad Institute Genome Sequencing Center for Infectious Disease"/>
            <person name="Wu L."/>
            <person name="Ma J."/>
        </authorList>
    </citation>
    <scope>NUCLEOTIDE SEQUENCE [LARGE SCALE GENOMIC DNA]</scope>
    <source>
        <strain evidence="7">JCM 16902</strain>
    </source>
</reference>
<accession>A0ABP6ZMS0</accession>
<dbReference type="SUPFAM" id="SSF52518">
    <property type="entry name" value="Thiamin diphosphate-binding fold (THDP-binding)"/>
    <property type="match status" value="2"/>
</dbReference>
<dbReference type="Proteomes" id="UP001501074">
    <property type="component" value="Unassembled WGS sequence"/>
</dbReference>
<evidence type="ECO:0000313" key="7">
    <source>
        <dbReference type="Proteomes" id="UP001501074"/>
    </source>
</evidence>
<comment type="similarity">
    <text evidence="1">Belongs to the TPP enzyme family.</text>
</comment>
<feature type="compositionally biased region" description="Low complexity" evidence="3">
    <location>
        <begin position="179"/>
        <end position="197"/>
    </location>
</feature>
<organism evidence="6 7">
    <name type="scientific">Kineosporia mesophila</name>
    <dbReference type="NCBI Taxonomy" id="566012"/>
    <lineage>
        <taxon>Bacteria</taxon>
        <taxon>Bacillati</taxon>
        <taxon>Actinomycetota</taxon>
        <taxon>Actinomycetes</taxon>
        <taxon>Kineosporiales</taxon>
        <taxon>Kineosporiaceae</taxon>
        <taxon>Kineosporia</taxon>
    </lineage>
</organism>
<dbReference type="NCBIfam" id="NF005760">
    <property type="entry name" value="PRK07586.1"/>
    <property type="match status" value="1"/>
</dbReference>
<keyword evidence="2" id="KW-0786">Thiamine pyrophosphate</keyword>
<name>A0ABP6ZMS0_9ACTN</name>
<sequence>MTPGPLNQWAPEGRLQEVNGAQALLRTLIDNDVRVCFANPGTSEMHLVAALDSFPAMRAVLCLFEGVATGAADGYGRMNDSPAATLLHLGPGLGNGLANLHNARRAGTAVLNIVGDHAASHQSLDSPLQSDIASVAGTVSSWVGRPTRVSELGPAVVQALEVGGVTTLIVPADVSWSDGAEPAGRAPAAPIRPPNGRDLSELPAGGEPAAWILDGSALTEAGLRAADRIAQVTGARMFCPTWPARQRRGVGVPTVTPLSYRAEGVREQFAGIQHLVLVGARPPVTSFAYPGQEGRLTPSGVREHHLEGGAAALTALADRIAPGVEPRVSPALPADAPSGPLDADNWALVVSALLPEDAIVVDEAITSGMTVSARAFGGAPAHDVLGLVGLAIGQGLPLAAGAAIARPDRPVVCLEADGSAMYTLSALWTHARENLDITTIILNNRAYAILRAELTRVGADAAGPSTASMMNLDGPDLDFVSLSEGMGVPATRATTVAELAAQFKAATASPGPHLIEAILTGEHVQDVQTPIEPLA</sequence>
<gene>
    <name evidence="6" type="ORF">GCM10022223_33770</name>
</gene>
<dbReference type="InterPro" id="IPR011766">
    <property type="entry name" value="TPP_enzyme_TPP-bd"/>
</dbReference>
<dbReference type="Pfam" id="PF02775">
    <property type="entry name" value="TPP_enzyme_C"/>
    <property type="match status" value="1"/>
</dbReference>
<evidence type="ECO:0000313" key="6">
    <source>
        <dbReference type="EMBL" id="GAA3614755.1"/>
    </source>
</evidence>
<proteinExistence type="inferred from homology"/>
<dbReference type="EMBL" id="BAAAZO010000005">
    <property type="protein sequence ID" value="GAA3614755.1"/>
    <property type="molecule type" value="Genomic_DNA"/>
</dbReference>
<dbReference type="Gene3D" id="3.40.50.970">
    <property type="match status" value="2"/>
</dbReference>
<keyword evidence="7" id="KW-1185">Reference proteome</keyword>
<evidence type="ECO:0000256" key="2">
    <source>
        <dbReference type="ARBA" id="ARBA00023052"/>
    </source>
</evidence>
<feature type="domain" description="Thiamine pyrophosphate enzyme TPP-binding" evidence="4">
    <location>
        <begin position="391"/>
        <end position="516"/>
    </location>
</feature>
<evidence type="ECO:0000256" key="3">
    <source>
        <dbReference type="SAM" id="MobiDB-lite"/>
    </source>
</evidence>
<dbReference type="PANTHER" id="PTHR18968:SF86">
    <property type="entry name" value="ACETOLACTATE SYNTHASE LARGE SUBUNIT ILVX-RELATED"/>
    <property type="match status" value="1"/>
</dbReference>